<dbReference type="Gene3D" id="3.40.50.720">
    <property type="entry name" value="NAD(P)-binding Rossmann-like Domain"/>
    <property type="match status" value="1"/>
</dbReference>
<dbReference type="PANTHER" id="PTHR21363:SF0">
    <property type="entry name" value="PREPHENATE DEHYDROGENASE [NADP(+)]"/>
    <property type="match status" value="1"/>
</dbReference>
<evidence type="ECO:0000313" key="2">
    <source>
        <dbReference type="EMBL" id="EAJ1621820.1"/>
    </source>
</evidence>
<comment type="caution">
    <text evidence="2">The sequence shown here is derived from an EMBL/GenBank/DDBJ whole genome shotgun (WGS) entry which is preliminary data.</text>
</comment>
<dbReference type="AlphaFoldDB" id="A0A5L8V3N6"/>
<keyword evidence="1 2" id="KW-0560">Oxidoreductase</keyword>
<gene>
    <name evidence="2" type="ORF">CT510_04005</name>
</gene>
<dbReference type="NCBIfam" id="NF006307">
    <property type="entry name" value="PRK08507.1"/>
    <property type="match status" value="1"/>
</dbReference>
<dbReference type="EC" id="1.3.1.12" evidence="2"/>
<dbReference type="RefSeq" id="WP_115633197.1">
    <property type="nucleotide sequence ID" value="NZ_CBCVRH010000034.1"/>
</dbReference>
<dbReference type="GO" id="GO:0008977">
    <property type="term" value="F:prephenate dehydrogenase (NAD+) activity"/>
    <property type="evidence" value="ECO:0007669"/>
    <property type="project" value="UniProtKB-EC"/>
</dbReference>
<reference evidence="2 3" key="1">
    <citation type="submission" date="2018-06" db="EMBL/GenBank/DDBJ databases">
        <authorList>
            <consortium name="PulseNet: The National Subtyping Network for Foodborne Disease Surveillance"/>
            <person name="Tarr C.L."/>
            <person name="Trees E."/>
            <person name="Katz L.S."/>
            <person name="Carleton-Romer H.A."/>
            <person name="Stroika S."/>
            <person name="Kucerova Z."/>
            <person name="Roache K.F."/>
            <person name="Sabol A.L."/>
            <person name="Besser J."/>
            <person name="Gerner-Smidt P."/>
        </authorList>
    </citation>
    <scope>NUCLEOTIDE SEQUENCE [LARGE SCALE GENOMIC DNA]</scope>
    <source>
        <strain evidence="2 3">PNUSAC003104</strain>
    </source>
</reference>
<dbReference type="InterPro" id="IPR003099">
    <property type="entry name" value="Prephen_DH"/>
</dbReference>
<protein>
    <submittedName>
        <fullName evidence="2">Prephenate dehydrogenase</fullName>
        <ecNumber evidence="2">1.3.1.12</ecNumber>
    </submittedName>
</protein>
<dbReference type="InterPro" id="IPR046825">
    <property type="entry name" value="PDH_C"/>
</dbReference>
<keyword evidence="3" id="KW-1185">Reference proteome</keyword>
<dbReference type="Gene3D" id="1.10.3660.10">
    <property type="entry name" value="6-phosphogluconate dehydrogenase C-terminal like domain"/>
    <property type="match status" value="1"/>
</dbReference>
<dbReference type="GO" id="GO:0006571">
    <property type="term" value="P:tyrosine biosynthetic process"/>
    <property type="evidence" value="ECO:0007669"/>
    <property type="project" value="InterPro"/>
</dbReference>
<dbReference type="GeneID" id="77231347"/>
<dbReference type="InterPro" id="IPR008927">
    <property type="entry name" value="6-PGluconate_DH-like_C_sf"/>
</dbReference>
<evidence type="ECO:0000313" key="3">
    <source>
        <dbReference type="Proteomes" id="UP000535305"/>
    </source>
</evidence>
<organism evidence="2 3">
    <name type="scientific">Campylobacter upsaliensis</name>
    <dbReference type="NCBI Taxonomy" id="28080"/>
    <lineage>
        <taxon>Bacteria</taxon>
        <taxon>Pseudomonadati</taxon>
        <taxon>Campylobacterota</taxon>
        <taxon>Epsilonproteobacteria</taxon>
        <taxon>Campylobacterales</taxon>
        <taxon>Campylobacteraceae</taxon>
        <taxon>Campylobacter</taxon>
    </lineage>
</organism>
<dbReference type="Proteomes" id="UP000535305">
    <property type="component" value="Unassembled WGS sequence"/>
</dbReference>
<dbReference type="InterPro" id="IPR050812">
    <property type="entry name" value="Preph/Arog_dehydrog"/>
</dbReference>
<dbReference type="SUPFAM" id="SSF48179">
    <property type="entry name" value="6-phosphogluconate dehydrogenase C-terminal domain-like"/>
    <property type="match status" value="1"/>
</dbReference>
<dbReference type="Pfam" id="PF20463">
    <property type="entry name" value="PDH_C"/>
    <property type="match status" value="1"/>
</dbReference>
<dbReference type="GO" id="GO:0070403">
    <property type="term" value="F:NAD+ binding"/>
    <property type="evidence" value="ECO:0007669"/>
    <property type="project" value="InterPro"/>
</dbReference>
<dbReference type="InterPro" id="IPR046826">
    <property type="entry name" value="PDH_N"/>
</dbReference>
<dbReference type="Pfam" id="PF02153">
    <property type="entry name" value="PDH_N"/>
    <property type="match status" value="1"/>
</dbReference>
<dbReference type="PANTHER" id="PTHR21363">
    <property type="entry name" value="PREPHENATE DEHYDROGENASE"/>
    <property type="match status" value="1"/>
</dbReference>
<proteinExistence type="predicted"/>
<dbReference type="SUPFAM" id="SSF51735">
    <property type="entry name" value="NAD(P)-binding Rossmann-fold domains"/>
    <property type="match status" value="1"/>
</dbReference>
<dbReference type="EMBL" id="AABVLA010000012">
    <property type="protein sequence ID" value="EAJ1621820.1"/>
    <property type="molecule type" value="Genomic_DNA"/>
</dbReference>
<dbReference type="PROSITE" id="PS51176">
    <property type="entry name" value="PDH_ADH"/>
    <property type="match status" value="1"/>
</dbReference>
<accession>A0A5L8V3N6</accession>
<sequence length="275" mass="30643">MKVGIIGLGLMGGSLGLCLKENKLISSVYGLDLDAQNAKDALKLGLIHELIGFDKLSNCDIIFIATPVNAIIEILQNLKELPKTTTIIELGSTKRKIVESLPATLIKQTIFAHPMAGTENSGPKAAFKELYKDAVCVLCDSEVADDLHQKRAVEIFSHLGMRIVFMDSTSHDHHTAIISHLPHAISFSLANYVMREEDRRNIAYLGGPSFKGMCRIAKSSPLMWGGIFTQNKENILASIEHFQEELENCKKMLENCDENKLKKWMEKANHLREIL</sequence>
<dbReference type="InterPro" id="IPR036291">
    <property type="entry name" value="NAD(P)-bd_dom_sf"/>
</dbReference>
<dbReference type="GO" id="GO:0004665">
    <property type="term" value="F:prephenate dehydrogenase (NADP+) activity"/>
    <property type="evidence" value="ECO:0007669"/>
    <property type="project" value="InterPro"/>
</dbReference>
<name>A0A5L8V3N6_CAMUP</name>
<dbReference type="FunFam" id="3.40.50.720:FF:000208">
    <property type="entry name" value="Prephenate dehydrogenase"/>
    <property type="match status" value="1"/>
</dbReference>
<evidence type="ECO:0000256" key="1">
    <source>
        <dbReference type="ARBA" id="ARBA00023002"/>
    </source>
</evidence>